<proteinExistence type="predicted"/>
<reference evidence="1" key="1">
    <citation type="submission" date="2021-03" db="EMBL/GenBank/DDBJ databases">
        <title>Molecular epidemiology and mechanisms of colistin and carbapenem resistance in Enterobacteriaceae from clinical isolates, the environment and porcine samples in Pretoria, South Africa.</title>
        <authorList>
            <person name="Bogoshi D."/>
            <person name="Mbelle N.M."/>
            <person name="Naidoo V."/>
            <person name="Osei Sekyere J."/>
        </authorList>
    </citation>
    <scope>NUCLEOTIDE SEQUENCE</scope>
    <source>
        <strain evidence="1">ESB009</strain>
    </source>
</reference>
<gene>
    <name evidence="1" type="ORF">J4710_07865</name>
</gene>
<organism evidence="1">
    <name type="scientific">Staphylococcus xylosus</name>
    <dbReference type="NCBI Taxonomy" id="1288"/>
    <lineage>
        <taxon>Bacteria</taxon>
        <taxon>Bacillati</taxon>
        <taxon>Bacillota</taxon>
        <taxon>Bacilli</taxon>
        <taxon>Bacillales</taxon>
        <taxon>Staphylococcaceae</taxon>
        <taxon>Staphylococcus</taxon>
    </lineage>
</organism>
<dbReference type="EMBL" id="JAGETT010000048">
    <property type="protein sequence ID" value="MBO1919970.1"/>
    <property type="molecule type" value="Genomic_DNA"/>
</dbReference>
<dbReference type="AlphaFoldDB" id="A0A939SK12"/>
<protein>
    <submittedName>
        <fullName evidence="1">Uncharacterized protein</fullName>
    </submittedName>
</protein>
<comment type="caution">
    <text evidence="1">The sequence shown here is derived from an EMBL/GenBank/DDBJ whole genome shotgun (WGS) entry which is preliminary data.</text>
</comment>
<accession>A0A939SK12</accession>
<dbReference type="SUPFAM" id="SSF53756">
    <property type="entry name" value="UDP-Glycosyltransferase/glycogen phosphorylase"/>
    <property type="match status" value="1"/>
</dbReference>
<sequence length="45" mass="5399">MMDAIFDDDVKVYINVGRYDYQKGHDKLIDAFENYMSIIIKCFLF</sequence>
<dbReference type="Gene3D" id="3.40.50.2000">
    <property type="entry name" value="Glycogen Phosphorylase B"/>
    <property type="match status" value="1"/>
</dbReference>
<name>A0A939SK12_STAXY</name>
<evidence type="ECO:0000313" key="1">
    <source>
        <dbReference type="EMBL" id="MBO1919970.1"/>
    </source>
</evidence>